<evidence type="ECO:0000256" key="2">
    <source>
        <dbReference type="ARBA" id="ARBA00022723"/>
    </source>
</evidence>
<evidence type="ECO:0000256" key="3">
    <source>
        <dbReference type="ARBA" id="ARBA00022737"/>
    </source>
</evidence>
<accession>A0A341BU35</accession>
<dbReference type="CTD" id="5017"/>
<dbReference type="GO" id="GO:0009913">
    <property type="term" value="P:epidermal cell differentiation"/>
    <property type="evidence" value="ECO:0007669"/>
    <property type="project" value="TreeGrafter"/>
</dbReference>
<dbReference type="STRING" id="1706337.A0A341BU35"/>
<dbReference type="Pfam" id="PF13894">
    <property type="entry name" value="zf-C2H2_4"/>
    <property type="match status" value="1"/>
</dbReference>
<dbReference type="PROSITE" id="PS50157">
    <property type="entry name" value="ZINC_FINGER_C2H2_2"/>
    <property type="match status" value="3"/>
</dbReference>
<evidence type="ECO:0000313" key="11">
    <source>
        <dbReference type="RefSeq" id="XP_024605187.1"/>
    </source>
</evidence>
<dbReference type="Pfam" id="PF00096">
    <property type="entry name" value="zf-C2H2"/>
    <property type="match status" value="2"/>
</dbReference>
<dbReference type="RefSeq" id="XP_024605187.1">
    <property type="nucleotide sequence ID" value="XM_024749419.1"/>
</dbReference>
<dbReference type="GO" id="GO:0000978">
    <property type="term" value="F:RNA polymerase II cis-regulatory region sequence-specific DNA binding"/>
    <property type="evidence" value="ECO:0007669"/>
    <property type="project" value="TreeGrafter"/>
</dbReference>
<proteinExistence type="predicted"/>
<evidence type="ECO:0000256" key="6">
    <source>
        <dbReference type="ARBA" id="ARBA00023242"/>
    </source>
</evidence>
<evidence type="ECO:0000256" key="7">
    <source>
        <dbReference type="PROSITE-ProRule" id="PRU00042"/>
    </source>
</evidence>
<dbReference type="PANTHER" id="PTHR10032:SF217">
    <property type="entry name" value="TRANSCRIPTION FACTOR OVO-LIKE 1-RELATED"/>
    <property type="match status" value="1"/>
</dbReference>
<keyword evidence="5" id="KW-0862">Zinc</keyword>
<gene>
    <name evidence="11" type="primary">OVOL1</name>
</gene>
<dbReference type="FunFam" id="3.30.160.60:FF:001250">
    <property type="entry name" value="putative transcription factor ovo-like protein 3"/>
    <property type="match status" value="1"/>
</dbReference>
<dbReference type="PROSITE" id="PS00028">
    <property type="entry name" value="ZINC_FINGER_C2H2_1"/>
    <property type="match status" value="3"/>
</dbReference>
<feature type="region of interest" description="Disordered" evidence="8">
    <location>
        <begin position="1"/>
        <end position="29"/>
    </location>
</feature>
<dbReference type="AlphaFoldDB" id="A0A341BU35"/>
<feature type="domain" description="C2H2-type" evidence="9">
    <location>
        <begin position="348"/>
        <end position="376"/>
    </location>
</feature>
<dbReference type="SMART" id="SM00355">
    <property type="entry name" value="ZnF_C2H2"/>
    <property type="match status" value="4"/>
</dbReference>
<comment type="subcellular location">
    <subcellularLocation>
        <location evidence="1">Nucleus</location>
    </subcellularLocation>
</comment>
<keyword evidence="2" id="KW-0479">Metal-binding</keyword>
<dbReference type="SUPFAM" id="SSF57667">
    <property type="entry name" value="beta-beta-alpha zinc fingers"/>
    <property type="match status" value="2"/>
</dbReference>
<evidence type="ECO:0000259" key="9">
    <source>
        <dbReference type="PROSITE" id="PS50157"/>
    </source>
</evidence>
<reference evidence="11" key="1">
    <citation type="submission" date="2025-08" db="UniProtKB">
        <authorList>
            <consortium name="RefSeq"/>
        </authorList>
    </citation>
    <scope>IDENTIFICATION</scope>
    <source>
        <tissue evidence="11">Meat</tissue>
    </source>
</reference>
<keyword evidence="6" id="KW-0539">Nucleus</keyword>
<evidence type="ECO:0000256" key="5">
    <source>
        <dbReference type="ARBA" id="ARBA00022833"/>
    </source>
</evidence>
<dbReference type="InterPro" id="IPR036236">
    <property type="entry name" value="Znf_C2H2_sf"/>
</dbReference>
<name>A0A341BU35_NEOAA</name>
<dbReference type="FunCoup" id="A0A341BU35">
    <property type="interactions" value="52"/>
</dbReference>
<evidence type="ECO:0000256" key="4">
    <source>
        <dbReference type="ARBA" id="ARBA00022771"/>
    </source>
</evidence>
<sequence>MEATKSSSASEEDGASLQEAGPGTGQSVMNGWKSGLSALYYGPARRGPACPPTGLRVPAAPRAFPNGAGDQQIPPSGLNHELLSQAFGTRGRLGPGPVQQVWAGPPSPARRLHASSGARGAPGRAQSGEFHFIALRALARCILLGAAPPWDPVHCLTGRGLQAQGAAFMREVSAVGSSVSEGCRYCWYRCSCRAKGGSPALKAPQRPISLGFCPPQPYREPEPSVAEPPSCPLALDMSLRDSSYSVTPGPCVVAQLPSEDTSRLADPQSRDHGFLRTKMKVTLGDTPGGGLFPCHICRKAFAYQRMLNRHMKCHNDVKRHLCTYCGKGFNDTFDLKRHVRTHTGVRPYKCSLCDKAFTQRCSLESHLKKIHGVQQKYAYKERRAKLYVCEECGCTSESQEGHVLHLKERHPDSPLLRKTSKKVAVALQDTVTSLLQSTHHL</sequence>
<protein>
    <submittedName>
        <fullName evidence="11">Transcription factor Ovo-like 1</fullName>
    </submittedName>
</protein>
<dbReference type="Gene3D" id="3.30.160.60">
    <property type="entry name" value="Classic Zinc Finger"/>
    <property type="match status" value="3"/>
</dbReference>
<feature type="domain" description="C2H2-type" evidence="9">
    <location>
        <begin position="320"/>
        <end position="347"/>
    </location>
</feature>
<feature type="region of interest" description="Disordered" evidence="8">
    <location>
        <begin position="94"/>
        <end position="123"/>
    </location>
</feature>
<evidence type="ECO:0000256" key="8">
    <source>
        <dbReference type="SAM" id="MobiDB-lite"/>
    </source>
</evidence>
<dbReference type="InParanoid" id="A0A341BU35"/>
<dbReference type="Proteomes" id="UP000252040">
    <property type="component" value="Unplaced"/>
</dbReference>
<dbReference type="GeneID" id="112402468"/>
<feature type="domain" description="C2H2-type" evidence="9">
    <location>
        <begin position="292"/>
        <end position="319"/>
    </location>
</feature>
<dbReference type="KEGG" id="nasi:112402468"/>
<evidence type="ECO:0000256" key="1">
    <source>
        <dbReference type="ARBA" id="ARBA00004123"/>
    </source>
</evidence>
<organism evidence="10 11">
    <name type="scientific">Neophocaena asiaeorientalis asiaeorientalis</name>
    <name type="common">Yangtze finless porpoise</name>
    <name type="synonym">Neophocaena phocaenoides subsp. asiaeorientalis</name>
    <dbReference type="NCBI Taxonomy" id="1706337"/>
    <lineage>
        <taxon>Eukaryota</taxon>
        <taxon>Metazoa</taxon>
        <taxon>Chordata</taxon>
        <taxon>Craniata</taxon>
        <taxon>Vertebrata</taxon>
        <taxon>Euteleostomi</taxon>
        <taxon>Mammalia</taxon>
        <taxon>Eutheria</taxon>
        <taxon>Laurasiatheria</taxon>
        <taxon>Artiodactyla</taxon>
        <taxon>Whippomorpha</taxon>
        <taxon>Cetacea</taxon>
        <taxon>Odontoceti</taxon>
        <taxon>Phocoenidae</taxon>
        <taxon>Neophocaena</taxon>
    </lineage>
</organism>
<dbReference type="GO" id="GO:0000981">
    <property type="term" value="F:DNA-binding transcription factor activity, RNA polymerase II-specific"/>
    <property type="evidence" value="ECO:0007669"/>
    <property type="project" value="TreeGrafter"/>
</dbReference>
<dbReference type="InterPro" id="IPR027756">
    <property type="entry name" value="Ovo-like"/>
</dbReference>
<dbReference type="InterPro" id="IPR013087">
    <property type="entry name" value="Znf_C2H2_type"/>
</dbReference>
<keyword evidence="3" id="KW-0677">Repeat</keyword>
<keyword evidence="4 7" id="KW-0863">Zinc-finger</keyword>
<feature type="compositionally biased region" description="Low complexity" evidence="8">
    <location>
        <begin position="114"/>
        <end position="123"/>
    </location>
</feature>
<dbReference type="FunFam" id="3.30.160.60:FF:001921">
    <property type="entry name" value="Putative transcription factor Ovo-like 1"/>
    <property type="match status" value="1"/>
</dbReference>
<dbReference type="GO" id="GO:0005634">
    <property type="term" value="C:nucleus"/>
    <property type="evidence" value="ECO:0007669"/>
    <property type="project" value="UniProtKB-SubCell"/>
</dbReference>
<dbReference type="PANTHER" id="PTHR10032">
    <property type="entry name" value="ZINC FINGER PROTEIN WITH KRAB AND SCAN DOMAINS"/>
    <property type="match status" value="1"/>
</dbReference>
<dbReference type="GO" id="GO:0008270">
    <property type="term" value="F:zinc ion binding"/>
    <property type="evidence" value="ECO:0007669"/>
    <property type="project" value="UniProtKB-KW"/>
</dbReference>
<keyword evidence="10" id="KW-1185">Reference proteome</keyword>
<evidence type="ECO:0000313" key="10">
    <source>
        <dbReference type="Proteomes" id="UP000252040"/>
    </source>
</evidence>